<gene>
    <name evidence="1" type="ORF">METZ01_LOCUS431196</name>
</gene>
<organism evidence="1">
    <name type="scientific">marine metagenome</name>
    <dbReference type="NCBI Taxonomy" id="408172"/>
    <lineage>
        <taxon>unclassified sequences</taxon>
        <taxon>metagenomes</taxon>
        <taxon>ecological metagenomes</taxon>
    </lineage>
</organism>
<protein>
    <submittedName>
        <fullName evidence="1">Uncharacterized protein</fullName>
    </submittedName>
</protein>
<name>A0A382Y4S9_9ZZZZ</name>
<evidence type="ECO:0000313" key="1">
    <source>
        <dbReference type="EMBL" id="SVD78342.1"/>
    </source>
</evidence>
<dbReference type="AlphaFoldDB" id="A0A382Y4S9"/>
<reference evidence="1" key="1">
    <citation type="submission" date="2018-05" db="EMBL/GenBank/DDBJ databases">
        <authorList>
            <person name="Lanie J.A."/>
            <person name="Ng W.-L."/>
            <person name="Kazmierczak K.M."/>
            <person name="Andrzejewski T.M."/>
            <person name="Davidsen T.M."/>
            <person name="Wayne K.J."/>
            <person name="Tettelin H."/>
            <person name="Glass J.I."/>
            <person name="Rusch D."/>
            <person name="Podicherti R."/>
            <person name="Tsui H.-C.T."/>
            <person name="Winkler M.E."/>
        </authorList>
    </citation>
    <scope>NUCLEOTIDE SEQUENCE</scope>
</reference>
<proteinExistence type="predicted"/>
<accession>A0A382Y4S9</accession>
<sequence>MVFVNCATLCKTLASKAGEQLPKCQNQEDQDNWLSYGSNLQSVNSATEEHGMESSSLENQNHQQILDNCLTEIGLILSSNRGFNQVYHQFTAQVKRLVEFDHIYGNVI</sequence>
<dbReference type="EMBL" id="UINC01172989">
    <property type="protein sequence ID" value="SVD78342.1"/>
    <property type="molecule type" value="Genomic_DNA"/>
</dbReference>